<feature type="domain" description="SAM" evidence="3">
    <location>
        <begin position="625"/>
        <end position="689"/>
    </location>
</feature>
<dbReference type="InterPro" id="IPR001660">
    <property type="entry name" value="SAM"/>
</dbReference>
<dbReference type="InterPro" id="IPR013761">
    <property type="entry name" value="SAM/pointed_sf"/>
</dbReference>
<dbReference type="CDD" id="cd09487">
    <property type="entry name" value="SAM_superfamily"/>
    <property type="match status" value="1"/>
</dbReference>
<dbReference type="AlphaFoldDB" id="A0AAV7K5C6"/>
<dbReference type="SMART" id="SM00454">
    <property type="entry name" value="SAM"/>
    <property type="match status" value="1"/>
</dbReference>
<organism evidence="4 5">
    <name type="scientific">Oopsacas minuta</name>
    <dbReference type="NCBI Taxonomy" id="111878"/>
    <lineage>
        <taxon>Eukaryota</taxon>
        <taxon>Metazoa</taxon>
        <taxon>Porifera</taxon>
        <taxon>Hexactinellida</taxon>
        <taxon>Hexasterophora</taxon>
        <taxon>Lyssacinosida</taxon>
        <taxon>Leucopsacidae</taxon>
        <taxon>Oopsacas</taxon>
    </lineage>
</organism>
<dbReference type="Proteomes" id="UP001165289">
    <property type="component" value="Unassembled WGS sequence"/>
</dbReference>
<dbReference type="SUPFAM" id="SSF47769">
    <property type="entry name" value="SAM/Pointed domain"/>
    <property type="match status" value="1"/>
</dbReference>
<evidence type="ECO:0000313" key="4">
    <source>
        <dbReference type="EMBL" id="KAI6656417.1"/>
    </source>
</evidence>
<keyword evidence="1" id="KW-0175">Coiled coil</keyword>
<feature type="coiled-coil region" evidence="1">
    <location>
        <begin position="470"/>
        <end position="525"/>
    </location>
</feature>
<dbReference type="PROSITE" id="PS50105">
    <property type="entry name" value="SAM_DOMAIN"/>
    <property type="match status" value="1"/>
</dbReference>
<feature type="compositionally biased region" description="Basic and acidic residues" evidence="2">
    <location>
        <begin position="594"/>
        <end position="608"/>
    </location>
</feature>
<comment type="caution">
    <text evidence="4">The sequence shown here is derived from an EMBL/GenBank/DDBJ whole genome shotgun (WGS) entry which is preliminary data.</text>
</comment>
<gene>
    <name evidence="4" type="ORF">LOD99_1213</name>
</gene>
<reference evidence="4 5" key="1">
    <citation type="journal article" date="2023" name="BMC Biol.">
        <title>The compact genome of the sponge Oopsacas minuta (Hexactinellida) is lacking key metazoan core genes.</title>
        <authorList>
            <person name="Santini S."/>
            <person name="Schenkelaars Q."/>
            <person name="Jourda C."/>
            <person name="Duchesne M."/>
            <person name="Belahbib H."/>
            <person name="Rocher C."/>
            <person name="Selva M."/>
            <person name="Riesgo A."/>
            <person name="Vervoort M."/>
            <person name="Leys S.P."/>
            <person name="Kodjabachian L."/>
            <person name="Le Bivic A."/>
            <person name="Borchiellini C."/>
            <person name="Claverie J.M."/>
            <person name="Renard E."/>
        </authorList>
    </citation>
    <scope>NUCLEOTIDE SEQUENCE [LARGE SCALE GENOMIC DNA]</scope>
    <source>
        <strain evidence="4">SPO-2</strain>
    </source>
</reference>
<sequence>MDIISKFPKPKRSSSCSELGSTEIVYDIMSSDDENDKHKNGSESEGSIIYDIVSSGEENEEGKQDDKTHELPESPCLPPRAKDPIPIKKKPPKVWDLEALDTDRSVKFPLIIEVSEGMYSDNEKNSYYTEDQLLICSKPITSFVTCVTSKEQVFNIQIHPSYEIALVNMDSELNNKTNESVKNILAMRSAPNRIVSNSQFEIDGVTIGEGQILEMTEFVAPNDKCLRVQTLSGEDIKLPKNLKNTFSCSISGRSIILPLAIESCVFPQRVVLTDNTVIGRTRKMLCTILECFTKTAFLACRYKNDVQASLTSESVLVELPLNLGISFTIIGMPNDKEKVFKILEIYSKKKSVTIGKSNMPEIPALPALPSARRPLRSNSVTDLRHVNRPQSLQQIAKPQLPFSPQPQRVSNFFQRSKDYDRCRTPPPVTSKPNKALKIKLGKGDLLKELRKNTAENIANMKDIKSSEPGNEVLRKEMTELITENKILKERVDYLENSLSQKKREFIELENTLNEANSTIKDQNNTIIKMGIQQRTLPSIPGTGSAPNSPLMQGRELPNRLKLPLMSPPPLTTKPKIAQEDYYKNSRDLSPTKLRPPEEEPHYKSPRDIFEPKSTNFNFEIKLDTQTAEYLGQVLDRSNLGQYMNVFLEEGINTDVFTELNEQILEEELGVKNALHRKKLMKLAEKMKRNEDISHFFVDPQYMSGYRDEKIYEKLS</sequence>
<proteinExistence type="predicted"/>
<evidence type="ECO:0000256" key="2">
    <source>
        <dbReference type="SAM" id="MobiDB-lite"/>
    </source>
</evidence>
<name>A0AAV7K5C6_9METZ</name>
<dbReference type="Gene3D" id="1.10.150.50">
    <property type="entry name" value="Transcription Factor, Ets-1"/>
    <property type="match status" value="1"/>
</dbReference>
<feature type="region of interest" description="Disordered" evidence="2">
    <location>
        <begin position="27"/>
        <end position="88"/>
    </location>
</feature>
<accession>A0AAV7K5C6</accession>
<dbReference type="Pfam" id="PF00536">
    <property type="entry name" value="SAM_1"/>
    <property type="match status" value="1"/>
</dbReference>
<dbReference type="EMBL" id="JAKMXF010000144">
    <property type="protein sequence ID" value="KAI6656417.1"/>
    <property type="molecule type" value="Genomic_DNA"/>
</dbReference>
<feature type="region of interest" description="Disordered" evidence="2">
    <location>
        <begin position="1"/>
        <end position="20"/>
    </location>
</feature>
<protein>
    <recommendedName>
        <fullName evidence="3">SAM domain-containing protein</fullName>
    </recommendedName>
</protein>
<keyword evidence="5" id="KW-1185">Reference proteome</keyword>
<evidence type="ECO:0000313" key="5">
    <source>
        <dbReference type="Proteomes" id="UP001165289"/>
    </source>
</evidence>
<evidence type="ECO:0000259" key="3">
    <source>
        <dbReference type="PROSITE" id="PS50105"/>
    </source>
</evidence>
<feature type="region of interest" description="Disordered" evidence="2">
    <location>
        <begin position="560"/>
        <end position="608"/>
    </location>
</feature>
<evidence type="ECO:0000256" key="1">
    <source>
        <dbReference type="SAM" id="Coils"/>
    </source>
</evidence>
<feature type="compositionally biased region" description="Basic and acidic residues" evidence="2">
    <location>
        <begin position="576"/>
        <end position="586"/>
    </location>
</feature>
<feature type="compositionally biased region" description="Basic and acidic residues" evidence="2">
    <location>
        <begin position="61"/>
        <end position="72"/>
    </location>
</feature>